<evidence type="ECO:0000313" key="3">
    <source>
        <dbReference type="Proteomes" id="UP001218188"/>
    </source>
</evidence>
<evidence type="ECO:0000256" key="1">
    <source>
        <dbReference type="SAM" id="MobiDB-lite"/>
    </source>
</evidence>
<gene>
    <name evidence="2" type="ORF">C8F04DRAFT_1238815</name>
</gene>
<dbReference type="Proteomes" id="UP001218188">
    <property type="component" value="Unassembled WGS sequence"/>
</dbReference>
<comment type="caution">
    <text evidence="2">The sequence shown here is derived from an EMBL/GenBank/DDBJ whole genome shotgun (WGS) entry which is preliminary data.</text>
</comment>
<sequence>MASTRPSATPIRAMTTPPRSTAAPPIPPPSALCIPLAKSYFKDVWHGASSLLLSLGVALLAGMDRCVVLVRKAYLTVTHTTTPSPFLVLQKSFLVPGPLRTRTFHALQAHVLGALAVLAVHAALDPAIPVFIRSRRHPYTPHPSLFLLATTQVLFAAFYAVRATLRDAGVWPFAFSRCSPTPTPAALLAPPFLALFALPPRWSSCGWGRGEEGKAGAREQTQTDGGRIAEVWGMCAGGVQLGRSEGRTALRTTRRCIHRPRSDEGGDGGRAGAAAVHADVGRVDLHSFAGNLSMLECGASGACARRDSDGCQGIAALSSCAHASSDEVTQTDIGGCIAEAWAGAGWDTSTVRTRERGEDVVGGAHTDVGSDEGGGDADVTFECGLSGARLARLWRAHGETRRGIVALSGCDRACVPSKVAR</sequence>
<protein>
    <submittedName>
        <fullName evidence="2">Uncharacterized protein</fullName>
    </submittedName>
</protein>
<proteinExistence type="predicted"/>
<feature type="region of interest" description="Disordered" evidence="1">
    <location>
        <begin position="1"/>
        <end position="25"/>
    </location>
</feature>
<evidence type="ECO:0000313" key="2">
    <source>
        <dbReference type="EMBL" id="KAJ7026067.1"/>
    </source>
</evidence>
<keyword evidence="3" id="KW-1185">Reference proteome</keyword>
<dbReference type="EMBL" id="JARJCM010000144">
    <property type="protein sequence ID" value="KAJ7026067.1"/>
    <property type="molecule type" value="Genomic_DNA"/>
</dbReference>
<dbReference type="AlphaFoldDB" id="A0AAD6SIF8"/>
<reference evidence="2" key="1">
    <citation type="submission" date="2023-03" db="EMBL/GenBank/DDBJ databases">
        <title>Massive genome expansion in bonnet fungi (Mycena s.s.) driven by repeated elements and novel gene families across ecological guilds.</title>
        <authorList>
            <consortium name="Lawrence Berkeley National Laboratory"/>
            <person name="Harder C.B."/>
            <person name="Miyauchi S."/>
            <person name="Viragh M."/>
            <person name="Kuo A."/>
            <person name="Thoen E."/>
            <person name="Andreopoulos B."/>
            <person name="Lu D."/>
            <person name="Skrede I."/>
            <person name="Drula E."/>
            <person name="Henrissat B."/>
            <person name="Morin E."/>
            <person name="Kohler A."/>
            <person name="Barry K."/>
            <person name="LaButti K."/>
            <person name="Morin E."/>
            <person name="Salamov A."/>
            <person name="Lipzen A."/>
            <person name="Mereny Z."/>
            <person name="Hegedus B."/>
            <person name="Baldrian P."/>
            <person name="Stursova M."/>
            <person name="Weitz H."/>
            <person name="Taylor A."/>
            <person name="Grigoriev I.V."/>
            <person name="Nagy L.G."/>
            <person name="Martin F."/>
            <person name="Kauserud H."/>
        </authorList>
    </citation>
    <scope>NUCLEOTIDE SEQUENCE</scope>
    <source>
        <strain evidence="2">CBHHK200</strain>
    </source>
</reference>
<name>A0AAD6SIF8_9AGAR</name>
<organism evidence="2 3">
    <name type="scientific">Mycena alexandri</name>
    <dbReference type="NCBI Taxonomy" id="1745969"/>
    <lineage>
        <taxon>Eukaryota</taxon>
        <taxon>Fungi</taxon>
        <taxon>Dikarya</taxon>
        <taxon>Basidiomycota</taxon>
        <taxon>Agaricomycotina</taxon>
        <taxon>Agaricomycetes</taxon>
        <taxon>Agaricomycetidae</taxon>
        <taxon>Agaricales</taxon>
        <taxon>Marasmiineae</taxon>
        <taxon>Mycenaceae</taxon>
        <taxon>Mycena</taxon>
    </lineage>
</organism>
<accession>A0AAD6SIF8</accession>
<feature type="compositionally biased region" description="Low complexity" evidence="1">
    <location>
        <begin position="12"/>
        <end position="23"/>
    </location>
</feature>